<evidence type="ECO:0000313" key="1">
    <source>
        <dbReference type="EMBL" id="KAH3895043.1"/>
    </source>
</evidence>
<name>A0A9D4NI04_DREPO</name>
<dbReference type="Proteomes" id="UP000828390">
    <property type="component" value="Unassembled WGS sequence"/>
</dbReference>
<gene>
    <name evidence="1" type="ORF">DPMN_019203</name>
</gene>
<dbReference type="AlphaFoldDB" id="A0A9D4NI04"/>
<keyword evidence="2" id="KW-1185">Reference proteome</keyword>
<proteinExistence type="predicted"/>
<protein>
    <submittedName>
        <fullName evidence="1">Uncharacterized protein</fullName>
    </submittedName>
</protein>
<sequence>MIGTHRRAALLIPVALLPLPDEHHWSVVPPEALETDLMPGRAANDASSRI</sequence>
<reference evidence="1" key="2">
    <citation type="submission" date="2020-11" db="EMBL/GenBank/DDBJ databases">
        <authorList>
            <person name="McCartney M.A."/>
            <person name="Auch B."/>
            <person name="Kono T."/>
            <person name="Mallez S."/>
            <person name="Becker A."/>
            <person name="Gohl D.M."/>
            <person name="Silverstein K.A.T."/>
            <person name="Koren S."/>
            <person name="Bechman K.B."/>
            <person name="Herman A."/>
            <person name="Abrahante J.E."/>
            <person name="Garbe J."/>
        </authorList>
    </citation>
    <scope>NUCLEOTIDE SEQUENCE</scope>
    <source>
        <strain evidence="1">Duluth1</strain>
        <tissue evidence="1">Whole animal</tissue>
    </source>
</reference>
<accession>A0A9D4NI04</accession>
<dbReference type="EMBL" id="JAIWYP010000001">
    <property type="protein sequence ID" value="KAH3895043.1"/>
    <property type="molecule type" value="Genomic_DNA"/>
</dbReference>
<organism evidence="1 2">
    <name type="scientific">Dreissena polymorpha</name>
    <name type="common">Zebra mussel</name>
    <name type="synonym">Mytilus polymorpha</name>
    <dbReference type="NCBI Taxonomy" id="45954"/>
    <lineage>
        <taxon>Eukaryota</taxon>
        <taxon>Metazoa</taxon>
        <taxon>Spiralia</taxon>
        <taxon>Lophotrochozoa</taxon>
        <taxon>Mollusca</taxon>
        <taxon>Bivalvia</taxon>
        <taxon>Autobranchia</taxon>
        <taxon>Heteroconchia</taxon>
        <taxon>Euheterodonta</taxon>
        <taxon>Imparidentia</taxon>
        <taxon>Neoheterodontei</taxon>
        <taxon>Myida</taxon>
        <taxon>Dreissenoidea</taxon>
        <taxon>Dreissenidae</taxon>
        <taxon>Dreissena</taxon>
    </lineage>
</organism>
<evidence type="ECO:0000313" key="2">
    <source>
        <dbReference type="Proteomes" id="UP000828390"/>
    </source>
</evidence>
<reference evidence="1" key="1">
    <citation type="journal article" date="2019" name="bioRxiv">
        <title>The Genome of the Zebra Mussel, Dreissena polymorpha: A Resource for Invasive Species Research.</title>
        <authorList>
            <person name="McCartney M.A."/>
            <person name="Auch B."/>
            <person name="Kono T."/>
            <person name="Mallez S."/>
            <person name="Zhang Y."/>
            <person name="Obille A."/>
            <person name="Becker A."/>
            <person name="Abrahante J.E."/>
            <person name="Garbe J."/>
            <person name="Badalamenti J.P."/>
            <person name="Herman A."/>
            <person name="Mangelson H."/>
            <person name="Liachko I."/>
            <person name="Sullivan S."/>
            <person name="Sone E.D."/>
            <person name="Koren S."/>
            <person name="Silverstein K.A.T."/>
            <person name="Beckman K.B."/>
            <person name="Gohl D.M."/>
        </authorList>
    </citation>
    <scope>NUCLEOTIDE SEQUENCE</scope>
    <source>
        <strain evidence="1">Duluth1</strain>
        <tissue evidence="1">Whole animal</tissue>
    </source>
</reference>
<comment type="caution">
    <text evidence="1">The sequence shown here is derived from an EMBL/GenBank/DDBJ whole genome shotgun (WGS) entry which is preliminary data.</text>
</comment>